<evidence type="ECO:0000256" key="1">
    <source>
        <dbReference type="ARBA" id="ARBA00022741"/>
    </source>
</evidence>
<dbReference type="InterPro" id="IPR000719">
    <property type="entry name" value="Prot_kinase_dom"/>
</dbReference>
<dbReference type="InterPro" id="IPR051681">
    <property type="entry name" value="Ser/Thr_Kinases-Pseudokinases"/>
</dbReference>
<dbReference type="GO" id="GO:0097527">
    <property type="term" value="P:necroptotic signaling pathway"/>
    <property type="evidence" value="ECO:0007669"/>
    <property type="project" value="TreeGrafter"/>
</dbReference>
<evidence type="ECO:0000256" key="2">
    <source>
        <dbReference type="ARBA" id="ARBA00022840"/>
    </source>
</evidence>
<dbReference type="InterPro" id="IPR008266">
    <property type="entry name" value="Tyr_kinase_AS"/>
</dbReference>
<keyword evidence="2 3" id="KW-0067">ATP-binding</keyword>
<accession>A0AAU9XP16</accession>
<evidence type="ECO:0000313" key="6">
    <source>
        <dbReference type="EMBL" id="CAH3154402.1"/>
    </source>
</evidence>
<dbReference type="Gene3D" id="1.20.5.1160">
    <property type="entry name" value="Vasodilator-stimulated phosphoprotein"/>
    <property type="match status" value="1"/>
</dbReference>
<dbReference type="Gene3D" id="3.30.200.20">
    <property type="entry name" value="Phosphorylase Kinase, domain 1"/>
    <property type="match status" value="1"/>
</dbReference>
<dbReference type="PROSITE" id="PS50011">
    <property type="entry name" value="PROTEIN_KINASE_DOM"/>
    <property type="match status" value="1"/>
</dbReference>
<dbReference type="PANTHER" id="PTHR44329:SF298">
    <property type="entry name" value="MIXED LINEAGE KINASE DOMAIN-LIKE PROTEIN"/>
    <property type="match status" value="1"/>
</dbReference>
<keyword evidence="7" id="KW-1185">Reference proteome</keyword>
<dbReference type="GO" id="GO:0004672">
    <property type="term" value="F:protein kinase activity"/>
    <property type="evidence" value="ECO:0007669"/>
    <property type="project" value="InterPro"/>
</dbReference>
<feature type="binding site" evidence="3">
    <location>
        <position position="179"/>
    </location>
    <ligand>
        <name>ATP</name>
        <dbReference type="ChEBI" id="CHEBI:30616"/>
    </ligand>
</feature>
<evidence type="ECO:0000259" key="5">
    <source>
        <dbReference type="PROSITE" id="PS50011"/>
    </source>
</evidence>
<keyword evidence="4" id="KW-0175">Coiled coil</keyword>
<dbReference type="SUPFAM" id="SSF56112">
    <property type="entry name" value="Protein kinase-like (PK-like)"/>
    <property type="match status" value="1"/>
</dbReference>
<dbReference type="InterPro" id="IPR017441">
    <property type="entry name" value="Protein_kinase_ATP_BS"/>
</dbReference>
<dbReference type="PROSITE" id="PS00107">
    <property type="entry name" value="PROTEIN_KINASE_ATP"/>
    <property type="match status" value="1"/>
</dbReference>
<dbReference type="PROSITE" id="PS00109">
    <property type="entry name" value="PROTEIN_KINASE_TYR"/>
    <property type="match status" value="1"/>
</dbReference>
<dbReference type="GO" id="GO:0005524">
    <property type="term" value="F:ATP binding"/>
    <property type="evidence" value="ECO:0007669"/>
    <property type="project" value="UniProtKB-UniRule"/>
</dbReference>
<evidence type="ECO:0000256" key="4">
    <source>
        <dbReference type="SAM" id="Coils"/>
    </source>
</evidence>
<feature type="non-terminal residue" evidence="6">
    <location>
        <position position="1"/>
    </location>
</feature>
<dbReference type="Gene3D" id="1.10.510.10">
    <property type="entry name" value="Transferase(Phosphotransferase) domain 1"/>
    <property type="match status" value="1"/>
</dbReference>
<dbReference type="Proteomes" id="UP001159428">
    <property type="component" value="Unassembled WGS sequence"/>
</dbReference>
<dbReference type="InterPro" id="IPR011009">
    <property type="entry name" value="Kinase-like_dom_sf"/>
</dbReference>
<dbReference type="PANTHER" id="PTHR44329">
    <property type="entry name" value="SERINE/THREONINE-PROTEIN KINASE TNNI3K-RELATED"/>
    <property type="match status" value="1"/>
</dbReference>
<dbReference type="EMBL" id="CALNXJ010000055">
    <property type="protein sequence ID" value="CAH3154402.1"/>
    <property type="molecule type" value="Genomic_DNA"/>
</dbReference>
<name>A0AAU9XP16_9CNID</name>
<feature type="coiled-coil region" evidence="4">
    <location>
        <begin position="13"/>
        <end position="118"/>
    </location>
</feature>
<evidence type="ECO:0000313" key="7">
    <source>
        <dbReference type="Proteomes" id="UP001159428"/>
    </source>
</evidence>
<organism evidence="6 7">
    <name type="scientific">Pocillopora meandrina</name>
    <dbReference type="NCBI Taxonomy" id="46732"/>
    <lineage>
        <taxon>Eukaryota</taxon>
        <taxon>Metazoa</taxon>
        <taxon>Cnidaria</taxon>
        <taxon>Anthozoa</taxon>
        <taxon>Hexacorallia</taxon>
        <taxon>Scleractinia</taxon>
        <taxon>Astrocoeniina</taxon>
        <taxon>Pocilloporidae</taxon>
        <taxon>Pocillopora</taxon>
    </lineage>
</organism>
<feature type="domain" description="Protein kinase" evidence="5">
    <location>
        <begin position="152"/>
        <end position="331"/>
    </location>
</feature>
<keyword evidence="1 3" id="KW-0547">Nucleotide-binding</keyword>
<sequence length="331" mass="37847">TFSSFIIFADSHLELFDQQRRKWKEEKSRLMKRLKELQENLDKVTQSGRDDRDQLMEKLKDLQENLDEVTQSGSEERDKLMESLKDLQEDLDEVTLAKEDAEQQVVNLKAESKVNEEHMKELKEPLSTIQQTQDDYRPKESCEWVISRDEIFLTDEMLGEGAWGNVLLGRFRGCKVAVKQVHSLVLSPSSRSSFLREMKIASRCRHPYLLQFIGATNDEGTPLLVTELIETSLRALLNLEYQPLSDSGISIISLDVALALNYLHQTKPLPIIHRDLSSANVLLWRHGLQWRGKVSDYGTANFMQQTMTVAPGAMIYSAPEALTSNHTIKVA</sequence>
<dbReference type="AlphaFoldDB" id="A0AAU9XP16"/>
<gene>
    <name evidence="6" type="ORF">PMEA_00027548</name>
</gene>
<comment type="caution">
    <text evidence="6">The sequence shown here is derived from an EMBL/GenBank/DDBJ whole genome shotgun (WGS) entry which is preliminary data.</text>
</comment>
<proteinExistence type="predicted"/>
<evidence type="ECO:0000256" key="3">
    <source>
        <dbReference type="PROSITE-ProRule" id="PRU10141"/>
    </source>
</evidence>
<dbReference type="Pfam" id="PF00069">
    <property type="entry name" value="Pkinase"/>
    <property type="match status" value="1"/>
</dbReference>
<reference evidence="6 7" key="1">
    <citation type="submission" date="2022-05" db="EMBL/GenBank/DDBJ databases">
        <authorList>
            <consortium name="Genoscope - CEA"/>
            <person name="William W."/>
        </authorList>
    </citation>
    <scope>NUCLEOTIDE SEQUENCE [LARGE SCALE GENOMIC DNA]</scope>
</reference>
<protein>
    <recommendedName>
        <fullName evidence="5">Protein kinase domain-containing protein</fullName>
    </recommendedName>
</protein>